<dbReference type="EMBL" id="ONZG01000006">
    <property type="protein sequence ID" value="SPJ29310.1"/>
    <property type="molecule type" value="Genomic_DNA"/>
</dbReference>
<evidence type="ECO:0000313" key="4">
    <source>
        <dbReference type="Proteomes" id="UP000244898"/>
    </source>
</evidence>
<name>A0A2R8CA39_9RHOB</name>
<accession>A0A2R8CA39</accession>
<evidence type="ECO:0000313" key="3">
    <source>
        <dbReference type="EMBL" id="SPJ29310.1"/>
    </source>
</evidence>
<dbReference type="PANTHER" id="PTHR36919:SF2">
    <property type="entry name" value="BLL6627 PROTEIN"/>
    <property type="match status" value="1"/>
</dbReference>
<keyword evidence="1" id="KW-0732">Signal</keyword>
<dbReference type="PANTHER" id="PTHR36919">
    <property type="entry name" value="BLR1215 PROTEIN"/>
    <property type="match status" value="1"/>
</dbReference>
<dbReference type="Gene3D" id="2.40.128.520">
    <property type="match status" value="1"/>
</dbReference>
<protein>
    <recommendedName>
        <fullName evidence="2">DUF2147 domain-containing protein</fullName>
    </recommendedName>
</protein>
<keyword evidence="4" id="KW-1185">Reference proteome</keyword>
<feature type="signal peptide" evidence="1">
    <location>
        <begin position="1"/>
        <end position="19"/>
    </location>
</feature>
<dbReference type="Pfam" id="PF09917">
    <property type="entry name" value="DUF2147"/>
    <property type="match status" value="1"/>
</dbReference>
<dbReference type="AlphaFoldDB" id="A0A2R8CA39"/>
<dbReference type="InterPro" id="IPR019223">
    <property type="entry name" value="DUF2147"/>
</dbReference>
<gene>
    <name evidence="3" type="ORF">TRM7615_02823</name>
</gene>
<dbReference type="Proteomes" id="UP000244898">
    <property type="component" value="Unassembled WGS sequence"/>
</dbReference>
<sequence length="130" mass="14420">MNKLFVGAVALMIAGPAFANEPYGIWRTITDDTGAHLLVDIHPCQNAEEKLCSTVTEVVNSDNPAAQELIGRAIFWDMEIVEENRWENGTVYDVLTDTNYDARVTLGKTAIRVEGCVSGFCDGQNWKRPE</sequence>
<dbReference type="OrthoDB" id="9811671at2"/>
<reference evidence="4" key="1">
    <citation type="submission" date="2018-03" db="EMBL/GenBank/DDBJ databases">
        <authorList>
            <person name="Rodrigo-Torres L."/>
            <person name="Arahal R. D."/>
            <person name="Lucena T."/>
        </authorList>
    </citation>
    <scope>NUCLEOTIDE SEQUENCE [LARGE SCALE GENOMIC DNA]</scope>
    <source>
        <strain evidence="4">CECT 7615</strain>
    </source>
</reference>
<feature type="chain" id="PRO_5015341149" description="DUF2147 domain-containing protein" evidence="1">
    <location>
        <begin position="20"/>
        <end position="130"/>
    </location>
</feature>
<organism evidence="3 4">
    <name type="scientific">Falsiruegeria mediterranea M17</name>
    <dbReference type="NCBI Taxonomy" id="1200281"/>
    <lineage>
        <taxon>Bacteria</taxon>
        <taxon>Pseudomonadati</taxon>
        <taxon>Pseudomonadota</taxon>
        <taxon>Alphaproteobacteria</taxon>
        <taxon>Rhodobacterales</taxon>
        <taxon>Roseobacteraceae</taxon>
        <taxon>Falsiruegeria</taxon>
    </lineage>
</organism>
<evidence type="ECO:0000256" key="1">
    <source>
        <dbReference type="SAM" id="SignalP"/>
    </source>
</evidence>
<feature type="domain" description="DUF2147" evidence="2">
    <location>
        <begin position="24"/>
        <end position="128"/>
    </location>
</feature>
<evidence type="ECO:0000259" key="2">
    <source>
        <dbReference type="Pfam" id="PF09917"/>
    </source>
</evidence>
<proteinExistence type="predicted"/>
<dbReference type="RefSeq" id="WP_108788555.1">
    <property type="nucleotide sequence ID" value="NZ_ONZG01000006.1"/>
</dbReference>